<gene>
    <name evidence="2" type="ORF">Fcan01_14345</name>
</gene>
<organism evidence="2 3">
    <name type="scientific">Folsomia candida</name>
    <name type="common">Springtail</name>
    <dbReference type="NCBI Taxonomy" id="158441"/>
    <lineage>
        <taxon>Eukaryota</taxon>
        <taxon>Metazoa</taxon>
        <taxon>Ecdysozoa</taxon>
        <taxon>Arthropoda</taxon>
        <taxon>Hexapoda</taxon>
        <taxon>Collembola</taxon>
        <taxon>Entomobryomorpha</taxon>
        <taxon>Isotomoidea</taxon>
        <taxon>Isotomidae</taxon>
        <taxon>Proisotominae</taxon>
        <taxon>Folsomia</taxon>
    </lineage>
</organism>
<keyword evidence="1" id="KW-0472">Membrane</keyword>
<proteinExistence type="predicted"/>
<accession>A0A226DYQ3</accession>
<keyword evidence="1" id="KW-0812">Transmembrane</keyword>
<feature type="transmembrane region" description="Helical" evidence="1">
    <location>
        <begin position="143"/>
        <end position="163"/>
    </location>
</feature>
<dbReference type="AlphaFoldDB" id="A0A226DYQ3"/>
<feature type="transmembrane region" description="Helical" evidence="1">
    <location>
        <begin position="215"/>
        <end position="238"/>
    </location>
</feature>
<evidence type="ECO:0000313" key="2">
    <source>
        <dbReference type="EMBL" id="OXA50605.1"/>
    </source>
</evidence>
<comment type="caution">
    <text evidence="2">The sequence shown here is derived from an EMBL/GenBank/DDBJ whole genome shotgun (WGS) entry which is preliminary data.</text>
</comment>
<sequence>MIARALTSFIKRYLSIAKWITVCPFEWEDSSHSIILRGLKHQKTVKRWLFFHLVYVIVETLLVAGKESDLRQNFRMLMFLAGNYQPTRLVTLCKLFFNLVEASMWEVPLLMATAGYLFPCDTPFLGSFLTCSFGLGRNIVFELFVFLFEFMTALAIVVATIHYSSYTLVTSILILYTECKSFLNKQFANIGESLVSFRELQILEKVVNSIIRWRLLPGVILIVPIIQILGCFETVMLLRRVKLLIQSCFSQFT</sequence>
<evidence type="ECO:0000313" key="3">
    <source>
        <dbReference type="Proteomes" id="UP000198287"/>
    </source>
</evidence>
<reference evidence="2 3" key="1">
    <citation type="submission" date="2015-12" db="EMBL/GenBank/DDBJ databases">
        <title>The genome of Folsomia candida.</title>
        <authorList>
            <person name="Faddeeva A."/>
            <person name="Derks M.F."/>
            <person name="Anvar Y."/>
            <person name="Smit S."/>
            <person name="Van Straalen N."/>
            <person name="Roelofs D."/>
        </authorList>
    </citation>
    <scope>NUCLEOTIDE SEQUENCE [LARGE SCALE GENOMIC DNA]</scope>
    <source>
        <strain evidence="2 3">VU population</strain>
        <tissue evidence="2">Whole body</tissue>
    </source>
</reference>
<dbReference type="Proteomes" id="UP000198287">
    <property type="component" value="Unassembled WGS sequence"/>
</dbReference>
<keyword evidence="1" id="KW-1133">Transmembrane helix</keyword>
<feature type="transmembrane region" description="Helical" evidence="1">
    <location>
        <begin position="48"/>
        <end position="65"/>
    </location>
</feature>
<feature type="transmembrane region" description="Helical" evidence="1">
    <location>
        <begin position="109"/>
        <end position="131"/>
    </location>
</feature>
<protein>
    <submittedName>
        <fullName evidence="2">Uncharacterized protein</fullName>
    </submittedName>
</protein>
<dbReference type="EMBL" id="LNIX01000008">
    <property type="protein sequence ID" value="OXA50605.1"/>
    <property type="molecule type" value="Genomic_DNA"/>
</dbReference>
<name>A0A226DYQ3_FOLCA</name>
<evidence type="ECO:0000256" key="1">
    <source>
        <dbReference type="SAM" id="Phobius"/>
    </source>
</evidence>
<keyword evidence="3" id="KW-1185">Reference proteome</keyword>